<dbReference type="RefSeq" id="WP_013679085.1">
    <property type="nucleotide sequence ID" value="NC_015315.1"/>
</dbReference>
<dbReference type="InterPro" id="IPR013785">
    <property type="entry name" value="Aldolase_TIM"/>
</dbReference>
<dbReference type="UniPathway" id="UPA00002">
    <property type="reaction ID" value="UER00468"/>
</dbReference>
<keyword evidence="4 6" id="KW-0704">Schiff base</keyword>
<dbReference type="KEGG" id="tuz:TUZN_0251"/>
<dbReference type="CDD" id="cd00959">
    <property type="entry name" value="DeoC"/>
    <property type="match status" value="1"/>
</dbReference>
<dbReference type="NCBIfam" id="TIGR00126">
    <property type="entry name" value="deoC"/>
    <property type="match status" value="1"/>
</dbReference>
<dbReference type="GO" id="GO:0005737">
    <property type="term" value="C:cytoplasm"/>
    <property type="evidence" value="ECO:0007669"/>
    <property type="project" value="UniProtKB-SubCell"/>
</dbReference>
<evidence type="ECO:0000256" key="6">
    <source>
        <dbReference type="HAMAP-Rule" id="MF_00114"/>
    </source>
</evidence>
<evidence type="ECO:0000256" key="5">
    <source>
        <dbReference type="ARBA" id="ARBA00048791"/>
    </source>
</evidence>
<dbReference type="EC" id="4.1.2.4" evidence="6"/>
<comment type="pathway">
    <text evidence="6">Carbohydrate degradation; 2-deoxy-D-ribose 1-phosphate degradation; D-glyceraldehyde 3-phosphate and acetaldehyde from 2-deoxy-alpha-D-ribose 1-phosphate: step 2/2.</text>
</comment>
<dbReference type="InterPro" id="IPR028581">
    <property type="entry name" value="DeoC_typeI"/>
</dbReference>
<dbReference type="Pfam" id="PF01791">
    <property type="entry name" value="DeoC"/>
    <property type="match status" value="1"/>
</dbReference>
<comment type="similarity">
    <text evidence="1 6">Belongs to the DeoC/FbaB aldolase family. DeoC type 1 subfamily.</text>
</comment>
<dbReference type="InterPro" id="IPR002915">
    <property type="entry name" value="DeoC/FbaB/LacD_aldolase"/>
</dbReference>
<evidence type="ECO:0000256" key="1">
    <source>
        <dbReference type="ARBA" id="ARBA00010936"/>
    </source>
</evidence>
<feature type="active site" description="Proton donor/acceptor" evidence="6">
    <location>
        <position position="95"/>
    </location>
</feature>
<dbReference type="eggNOG" id="arCOG04320">
    <property type="taxonomic scope" value="Archaea"/>
</dbReference>
<dbReference type="OrthoDB" id="31145at2157"/>
<reference evidence="7 8" key="1">
    <citation type="journal article" date="2011" name="J. Bacteriol.">
        <title>Complete genome sequence of the thermoacidophilic crenarchaeon Thermoproteus uzoniensis 768-20.</title>
        <authorList>
            <person name="Mardanov A.V."/>
            <person name="Gumerov V.M."/>
            <person name="Beletsky A.V."/>
            <person name="Prokofeva M.I."/>
            <person name="Bonch-Osmolovskaya E.A."/>
            <person name="Ravin N.V."/>
            <person name="Skryabin K.G."/>
        </authorList>
    </citation>
    <scope>NUCLEOTIDE SEQUENCE [LARGE SCALE GENOMIC DNA]</scope>
    <source>
        <strain evidence="7 8">768-20</strain>
    </source>
</reference>
<protein>
    <recommendedName>
        <fullName evidence="6">Deoxyribose-phosphate aldolase</fullName>
        <shortName evidence="6">DERA</shortName>
        <ecNumber evidence="6">4.1.2.4</ecNumber>
    </recommendedName>
    <alternativeName>
        <fullName evidence="6">2-deoxy-D-ribose 5-phosphate aldolase</fullName>
    </alternativeName>
    <alternativeName>
        <fullName evidence="6">Phosphodeoxyriboaldolase</fullName>
        <shortName evidence="6">Deoxyriboaldolase</shortName>
    </alternativeName>
</protein>
<dbReference type="SMART" id="SM01133">
    <property type="entry name" value="DeoC"/>
    <property type="match status" value="1"/>
</dbReference>
<evidence type="ECO:0000256" key="4">
    <source>
        <dbReference type="ARBA" id="ARBA00023270"/>
    </source>
</evidence>
<dbReference type="STRING" id="999630.TUZN_0251"/>
<dbReference type="HAMAP" id="MF_00114">
    <property type="entry name" value="DeoC_type1"/>
    <property type="match status" value="1"/>
</dbReference>
<evidence type="ECO:0000313" key="7">
    <source>
        <dbReference type="EMBL" id="AEA11749.1"/>
    </source>
</evidence>
<dbReference type="GO" id="GO:0016052">
    <property type="term" value="P:carbohydrate catabolic process"/>
    <property type="evidence" value="ECO:0007669"/>
    <property type="project" value="TreeGrafter"/>
</dbReference>
<dbReference type="SUPFAM" id="SSF51569">
    <property type="entry name" value="Aldolase"/>
    <property type="match status" value="1"/>
</dbReference>
<dbReference type="PIRSF" id="PIRSF001357">
    <property type="entry name" value="DeoC"/>
    <property type="match status" value="1"/>
</dbReference>
<keyword evidence="8" id="KW-1185">Reference proteome</keyword>
<dbReference type="EMBL" id="CP002590">
    <property type="protein sequence ID" value="AEA11749.1"/>
    <property type="molecule type" value="Genomic_DNA"/>
</dbReference>
<keyword evidence="3 6" id="KW-0456">Lyase</keyword>
<dbReference type="Gene3D" id="3.20.20.70">
    <property type="entry name" value="Aldolase class I"/>
    <property type="match status" value="1"/>
</dbReference>
<dbReference type="InterPro" id="IPR011343">
    <property type="entry name" value="DeoC"/>
</dbReference>
<dbReference type="GO" id="GO:0004139">
    <property type="term" value="F:deoxyribose-phosphate aldolase activity"/>
    <property type="evidence" value="ECO:0007669"/>
    <property type="project" value="UniProtKB-UniRule"/>
</dbReference>
<proteinExistence type="inferred from homology"/>
<dbReference type="Proteomes" id="UP000008138">
    <property type="component" value="Chromosome"/>
</dbReference>
<evidence type="ECO:0000256" key="2">
    <source>
        <dbReference type="ARBA" id="ARBA00022490"/>
    </source>
</evidence>
<dbReference type="GO" id="GO:0009264">
    <property type="term" value="P:deoxyribonucleotide catabolic process"/>
    <property type="evidence" value="ECO:0007669"/>
    <property type="project" value="UniProtKB-UniRule"/>
</dbReference>
<dbReference type="PANTHER" id="PTHR10889:SF1">
    <property type="entry name" value="DEOXYRIBOSE-PHOSPHATE ALDOLASE"/>
    <property type="match status" value="1"/>
</dbReference>
<sequence>MDLPKTREELARLIDHTILNPAATPKDVERYCREVLEHGFWGVMVNPSYVAYAKSVIGNRAKVMSVVGFPFGATKPALKAAEAEAAMNDGADEVDMVMNIGAFKAGLYEVVEREIRVVASVVHDYGGILKVILETGYLTPEEIAKASSIAVEAGADFVKTSTGYGPRGATVEDVEIMRRAVGDRAGVKAAGGIRTAEQALAMLRAGANRIGSSHGVDIIKTFAP</sequence>
<evidence type="ECO:0000313" key="8">
    <source>
        <dbReference type="Proteomes" id="UP000008138"/>
    </source>
</evidence>
<feature type="active site" description="Proton donor/acceptor" evidence="6">
    <location>
        <position position="188"/>
    </location>
</feature>
<dbReference type="GO" id="GO:0006018">
    <property type="term" value="P:2-deoxyribose 1-phosphate catabolic process"/>
    <property type="evidence" value="ECO:0007669"/>
    <property type="project" value="UniProtKB-UniRule"/>
</dbReference>
<comment type="function">
    <text evidence="6">Catalyzes a reversible aldol reaction between acetaldehyde and D-glyceraldehyde 3-phosphate to generate 2-deoxy-D-ribose 5-phosphate.</text>
</comment>
<name>F2L208_THEU7</name>
<keyword evidence="2 6" id="KW-0963">Cytoplasm</keyword>
<gene>
    <name evidence="6" type="primary">deoC</name>
    <name evidence="7" type="ordered locus">TUZN_0251</name>
</gene>
<reference key="2">
    <citation type="submission" date="2011-03" db="EMBL/GenBank/DDBJ databases">
        <title>Complete genome sequence of the thermoacidophilic crenarchaeon Thermoproteus uzoniensis 768-20.</title>
        <authorList>
            <person name="Mardanov A.V."/>
            <person name="Gumerov V.M."/>
            <person name="Beletsky A.V."/>
            <person name="Prokofeva M.I."/>
            <person name="Bonch-Osmolovskaya E.A."/>
            <person name="Ravin N.V."/>
            <person name="Skryabin K.G."/>
        </authorList>
    </citation>
    <scope>NUCLEOTIDE SEQUENCE</scope>
    <source>
        <strain>768-20</strain>
    </source>
</reference>
<accession>F2L208</accession>
<comment type="catalytic activity">
    <reaction evidence="5 6">
        <text>2-deoxy-D-ribose 5-phosphate = D-glyceraldehyde 3-phosphate + acetaldehyde</text>
        <dbReference type="Rhea" id="RHEA:12821"/>
        <dbReference type="ChEBI" id="CHEBI:15343"/>
        <dbReference type="ChEBI" id="CHEBI:59776"/>
        <dbReference type="ChEBI" id="CHEBI:62877"/>
        <dbReference type="EC" id="4.1.2.4"/>
    </reaction>
</comment>
<evidence type="ECO:0000256" key="3">
    <source>
        <dbReference type="ARBA" id="ARBA00023239"/>
    </source>
</evidence>
<dbReference type="HOGENOM" id="CLU_053595_0_2_2"/>
<feature type="active site" description="Schiff-base intermediate with acetaldehyde" evidence="6">
    <location>
        <position position="159"/>
    </location>
</feature>
<dbReference type="AlphaFoldDB" id="F2L208"/>
<dbReference type="PANTHER" id="PTHR10889">
    <property type="entry name" value="DEOXYRIBOSE-PHOSPHATE ALDOLASE"/>
    <property type="match status" value="1"/>
</dbReference>
<dbReference type="FunFam" id="3.20.20.70:FF:000044">
    <property type="entry name" value="Deoxyribose-phosphate aldolase"/>
    <property type="match status" value="1"/>
</dbReference>
<dbReference type="GeneID" id="10359798"/>
<comment type="subcellular location">
    <subcellularLocation>
        <location evidence="6">Cytoplasm</location>
    </subcellularLocation>
</comment>
<organism evidence="7 8">
    <name type="scientific">Thermoproteus uzoniensis (strain 768-20)</name>
    <dbReference type="NCBI Taxonomy" id="999630"/>
    <lineage>
        <taxon>Archaea</taxon>
        <taxon>Thermoproteota</taxon>
        <taxon>Thermoprotei</taxon>
        <taxon>Thermoproteales</taxon>
        <taxon>Thermoproteaceae</taxon>
        <taxon>Thermoproteus</taxon>
    </lineage>
</organism>